<dbReference type="PANTHER" id="PTHR13878:SF91">
    <property type="entry name" value="FAD BINDING DOMAIN PROTEIN (AFU_ORTHOLOGUE AFUA_6G12070)-RELATED"/>
    <property type="match status" value="1"/>
</dbReference>
<evidence type="ECO:0000256" key="2">
    <source>
        <dbReference type="ARBA" id="ARBA00023002"/>
    </source>
</evidence>
<dbReference type="Pfam" id="PF01565">
    <property type="entry name" value="FAD_binding_4"/>
    <property type="match status" value="1"/>
</dbReference>
<evidence type="ECO:0000256" key="3">
    <source>
        <dbReference type="SAM" id="SignalP"/>
    </source>
</evidence>
<dbReference type="OrthoDB" id="9983560at2759"/>
<organism evidence="5 6">
    <name type="scientific">Oidiodendron maius (strain Zn)</name>
    <dbReference type="NCBI Taxonomy" id="913774"/>
    <lineage>
        <taxon>Eukaryota</taxon>
        <taxon>Fungi</taxon>
        <taxon>Dikarya</taxon>
        <taxon>Ascomycota</taxon>
        <taxon>Pezizomycotina</taxon>
        <taxon>Leotiomycetes</taxon>
        <taxon>Leotiomycetes incertae sedis</taxon>
        <taxon>Myxotrichaceae</taxon>
        <taxon>Oidiodendron</taxon>
    </lineage>
</organism>
<dbReference type="InterPro" id="IPR016166">
    <property type="entry name" value="FAD-bd_PCMH"/>
</dbReference>
<keyword evidence="3" id="KW-0732">Signal</keyword>
<dbReference type="InterPro" id="IPR036318">
    <property type="entry name" value="FAD-bd_PCMH-like_sf"/>
</dbReference>
<dbReference type="SUPFAM" id="SSF56176">
    <property type="entry name" value="FAD-binding/transporter-associated domain-like"/>
    <property type="match status" value="1"/>
</dbReference>
<feature type="signal peptide" evidence="3">
    <location>
        <begin position="1"/>
        <end position="18"/>
    </location>
</feature>
<feature type="domain" description="FAD-binding PCMH-type" evidence="4">
    <location>
        <begin position="127"/>
        <end position="312"/>
    </location>
</feature>
<evidence type="ECO:0000259" key="4">
    <source>
        <dbReference type="PROSITE" id="PS51387"/>
    </source>
</evidence>
<dbReference type="GO" id="GO:0016491">
    <property type="term" value="F:oxidoreductase activity"/>
    <property type="evidence" value="ECO:0007669"/>
    <property type="project" value="UniProtKB-KW"/>
</dbReference>
<evidence type="ECO:0000256" key="1">
    <source>
        <dbReference type="ARBA" id="ARBA00005466"/>
    </source>
</evidence>
<sequence>MALLLLAALSPIVCHAAASPRDWDCGRGYSIQSLDALNSSVNGRVQVNTPFSLPCFSSYEGQAVAPNATACQAVQKNYASPTFRTEYPGAYMNSQDSMCASDPADQCELDNTNPTDPLAYTGKDCKQGDIPSHYLEVTCACDVKAAFSFSRSSGTPVVVKNSGHDYLSHSSQKGALALWTRNLQKLEYHDAFVPAGCSAGAGHKYAAITTGAGVNCDQAYNFANDNNVTILCAYSETVGISGGWVQTAGHSVLSPVYGLGVDRVLEFHVVTPDGQDLIANACQNQDLFWALRGGGGGTFGVVMQSTHLVEPPIPMVVADIAFTSNSTTLLEWMGIMLEEAAPWADAGWGGHITGSSLIYVNPILSMDAANKSMEKAADYATSHGGSVVFKQFDSFYGFYEEYVAANAVTVGSTHLAGSRLIPRSVLDNEDGRKALTGFLEDIIAAGSSPYVPVSMPTIYKRDGQNTTSTTPAFYSSLWELGVSSTWAWNSTLDQRLAAVEALNNRTAQLEAVTPGGGAYMNEANPFTSDWQESWWGTENYASLLAIKNRYDPDRLLRCWRCVGWEESDVQNSCFNAFNN</sequence>
<evidence type="ECO:0000313" key="6">
    <source>
        <dbReference type="Proteomes" id="UP000054321"/>
    </source>
</evidence>
<dbReference type="PROSITE" id="PS51387">
    <property type="entry name" value="FAD_PCMH"/>
    <property type="match status" value="1"/>
</dbReference>
<dbReference type="Proteomes" id="UP000054321">
    <property type="component" value="Unassembled WGS sequence"/>
</dbReference>
<dbReference type="InterPro" id="IPR012951">
    <property type="entry name" value="BBE"/>
</dbReference>
<dbReference type="Pfam" id="PF08031">
    <property type="entry name" value="BBE"/>
    <property type="match status" value="1"/>
</dbReference>
<protein>
    <recommendedName>
        <fullName evidence="4">FAD-binding PCMH-type domain-containing protein</fullName>
    </recommendedName>
</protein>
<accession>A0A0C3HUR2</accession>
<gene>
    <name evidence="5" type="ORF">OIDMADRAFT_156218</name>
</gene>
<dbReference type="GO" id="GO:0071949">
    <property type="term" value="F:FAD binding"/>
    <property type="evidence" value="ECO:0007669"/>
    <property type="project" value="InterPro"/>
</dbReference>
<dbReference type="STRING" id="913774.A0A0C3HUR2"/>
<dbReference type="InterPro" id="IPR006094">
    <property type="entry name" value="Oxid_FAD_bind_N"/>
</dbReference>
<dbReference type="InParanoid" id="A0A0C3HUR2"/>
<dbReference type="AlphaFoldDB" id="A0A0C3HUR2"/>
<dbReference type="InterPro" id="IPR050432">
    <property type="entry name" value="FAD-linked_Oxidoreductases_BP"/>
</dbReference>
<dbReference type="Gene3D" id="3.30.465.10">
    <property type="match status" value="2"/>
</dbReference>
<comment type="similarity">
    <text evidence="1">Belongs to the oxygen-dependent FAD-linked oxidoreductase family.</text>
</comment>
<reference evidence="6" key="2">
    <citation type="submission" date="2015-01" db="EMBL/GenBank/DDBJ databases">
        <title>Evolutionary Origins and Diversification of the Mycorrhizal Mutualists.</title>
        <authorList>
            <consortium name="DOE Joint Genome Institute"/>
            <consortium name="Mycorrhizal Genomics Consortium"/>
            <person name="Kohler A."/>
            <person name="Kuo A."/>
            <person name="Nagy L.G."/>
            <person name="Floudas D."/>
            <person name="Copeland A."/>
            <person name="Barry K.W."/>
            <person name="Cichocki N."/>
            <person name="Veneault-Fourrey C."/>
            <person name="LaButti K."/>
            <person name="Lindquist E.A."/>
            <person name="Lipzen A."/>
            <person name="Lundell T."/>
            <person name="Morin E."/>
            <person name="Murat C."/>
            <person name="Riley R."/>
            <person name="Ohm R."/>
            <person name="Sun H."/>
            <person name="Tunlid A."/>
            <person name="Henrissat B."/>
            <person name="Grigoriev I.V."/>
            <person name="Hibbett D.S."/>
            <person name="Martin F."/>
        </authorList>
    </citation>
    <scope>NUCLEOTIDE SEQUENCE [LARGE SCALE GENOMIC DNA]</scope>
    <source>
        <strain evidence="6">Zn</strain>
    </source>
</reference>
<dbReference type="HOGENOM" id="CLU_018354_4_4_1"/>
<dbReference type="PANTHER" id="PTHR13878">
    <property type="entry name" value="GULONOLACTONE OXIDASE"/>
    <property type="match status" value="1"/>
</dbReference>
<feature type="chain" id="PRO_5002174991" description="FAD-binding PCMH-type domain-containing protein" evidence="3">
    <location>
        <begin position="19"/>
        <end position="579"/>
    </location>
</feature>
<dbReference type="EMBL" id="KN832871">
    <property type="protein sequence ID" value="KIN06735.1"/>
    <property type="molecule type" value="Genomic_DNA"/>
</dbReference>
<keyword evidence="6" id="KW-1185">Reference proteome</keyword>
<dbReference type="InterPro" id="IPR016169">
    <property type="entry name" value="FAD-bd_PCMH_sub2"/>
</dbReference>
<reference evidence="5 6" key="1">
    <citation type="submission" date="2014-04" db="EMBL/GenBank/DDBJ databases">
        <authorList>
            <consortium name="DOE Joint Genome Institute"/>
            <person name="Kuo A."/>
            <person name="Martino E."/>
            <person name="Perotto S."/>
            <person name="Kohler A."/>
            <person name="Nagy L.G."/>
            <person name="Floudas D."/>
            <person name="Copeland A."/>
            <person name="Barry K.W."/>
            <person name="Cichocki N."/>
            <person name="Veneault-Fourrey C."/>
            <person name="LaButti K."/>
            <person name="Lindquist E.A."/>
            <person name="Lipzen A."/>
            <person name="Lundell T."/>
            <person name="Morin E."/>
            <person name="Murat C."/>
            <person name="Sun H."/>
            <person name="Tunlid A."/>
            <person name="Henrissat B."/>
            <person name="Grigoriev I.V."/>
            <person name="Hibbett D.S."/>
            <person name="Martin F."/>
            <person name="Nordberg H.P."/>
            <person name="Cantor M.N."/>
            <person name="Hua S.X."/>
        </authorList>
    </citation>
    <scope>NUCLEOTIDE SEQUENCE [LARGE SCALE GENOMIC DNA]</scope>
    <source>
        <strain evidence="5 6">Zn</strain>
    </source>
</reference>
<keyword evidence="2" id="KW-0560">Oxidoreductase</keyword>
<evidence type="ECO:0000313" key="5">
    <source>
        <dbReference type="EMBL" id="KIN06735.1"/>
    </source>
</evidence>
<name>A0A0C3HUR2_OIDMZ</name>
<proteinExistence type="inferred from homology"/>